<dbReference type="GO" id="GO:0006284">
    <property type="term" value="P:base-excision repair"/>
    <property type="evidence" value="ECO:0007669"/>
    <property type="project" value="TreeGrafter"/>
</dbReference>
<dbReference type="InterPro" id="IPR001719">
    <property type="entry name" value="AP_endonuc_2"/>
</dbReference>
<evidence type="ECO:0000256" key="5">
    <source>
        <dbReference type="ARBA" id="ARBA00022763"/>
    </source>
</evidence>
<comment type="cofactor">
    <cofactor evidence="1">
        <name>Zn(2+)</name>
        <dbReference type="ChEBI" id="CHEBI:29105"/>
    </cofactor>
</comment>
<keyword evidence="8" id="KW-0234">DNA repair</keyword>
<dbReference type="GO" id="GO:0005634">
    <property type="term" value="C:nucleus"/>
    <property type="evidence" value="ECO:0007669"/>
    <property type="project" value="TreeGrafter"/>
</dbReference>
<dbReference type="PROSITE" id="PS51432">
    <property type="entry name" value="AP_NUCLEASE_F2_4"/>
    <property type="match status" value="1"/>
</dbReference>
<dbReference type="Proteomes" id="UP000298327">
    <property type="component" value="Unassembled WGS sequence"/>
</dbReference>
<dbReference type="Pfam" id="PF01261">
    <property type="entry name" value="AP_endonuc_2"/>
    <property type="match status" value="1"/>
</dbReference>
<name>A0A4Y9XMM2_9AGAM</name>
<keyword evidence="7" id="KW-0862">Zinc</keyword>
<dbReference type="CDD" id="cd00019">
    <property type="entry name" value="AP2Ec"/>
    <property type="match status" value="1"/>
</dbReference>
<reference evidence="11 12" key="1">
    <citation type="submission" date="2019-02" db="EMBL/GenBank/DDBJ databases">
        <title>Genome sequencing of the rare red list fungi Dentipellis fragilis.</title>
        <authorList>
            <person name="Buettner E."/>
            <person name="Kellner H."/>
        </authorList>
    </citation>
    <scope>NUCLEOTIDE SEQUENCE [LARGE SCALE GENOMIC DNA]</scope>
    <source>
        <strain evidence="11 12">DSM 105465</strain>
    </source>
</reference>
<proteinExistence type="inferred from homology"/>
<gene>
    <name evidence="11" type="ORF">EVG20_g11516</name>
</gene>
<organism evidence="11 12">
    <name type="scientific">Dentipellis fragilis</name>
    <dbReference type="NCBI Taxonomy" id="205917"/>
    <lineage>
        <taxon>Eukaryota</taxon>
        <taxon>Fungi</taxon>
        <taxon>Dikarya</taxon>
        <taxon>Basidiomycota</taxon>
        <taxon>Agaricomycotina</taxon>
        <taxon>Agaricomycetes</taxon>
        <taxon>Russulales</taxon>
        <taxon>Hericiaceae</taxon>
        <taxon>Dentipellis</taxon>
    </lineage>
</organism>
<feature type="domain" description="Xylose isomerase-like TIM barrel" evidence="10">
    <location>
        <begin position="4"/>
        <end position="239"/>
    </location>
</feature>
<dbReference type="GO" id="GO:0008270">
    <property type="term" value="F:zinc ion binding"/>
    <property type="evidence" value="ECO:0007669"/>
    <property type="project" value="InterPro"/>
</dbReference>
<dbReference type="InterPro" id="IPR013022">
    <property type="entry name" value="Xyl_isomerase-like_TIM-brl"/>
</dbReference>
<dbReference type="GO" id="GO:0008081">
    <property type="term" value="F:phosphoric diester hydrolase activity"/>
    <property type="evidence" value="ECO:0007669"/>
    <property type="project" value="TreeGrafter"/>
</dbReference>
<dbReference type="STRING" id="205917.A0A4Y9XMM2"/>
<dbReference type="GO" id="GO:0003906">
    <property type="term" value="F:DNA-(apurinic or apyrimidinic site) endonuclease activity"/>
    <property type="evidence" value="ECO:0007669"/>
    <property type="project" value="TreeGrafter"/>
</dbReference>
<feature type="non-terminal residue" evidence="11">
    <location>
        <position position="1"/>
    </location>
</feature>
<dbReference type="InterPro" id="IPR018246">
    <property type="entry name" value="AP_endonuc_F2_Zn_BS"/>
</dbReference>
<comment type="caution">
    <text evidence="11">The sequence shown here is derived from an EMBL/GenBank/DDBJ whole genome shotgun (WGS) entry which is preliminary data.</text>
</comment>
<dbReference type="SMART" id="SM00518">
    <property type="entry name" value="AP2Ec"/>
    <property type="match status" value="1"/>
</dbReference>
<dbReference type="Gene3D" id="3.20.20.150">
    <property type="entry name" value="Divalent-metal-dependent TIM barrel enzymes"/>
    <property type="match status" value="1"/>
</dbReference>
<evidence type="ECO:0000256" key="9">
    <source>
        <dbReference type="SAM" id="MobiDB-lite"/>
    </source>
</evidence>
<keyword evidence="4" id="KW-0479">Metal-binding</keyword>
<evidence type="ECO:0000256" key="1">
    <source>
        <dbReference type="ARBA" id="ARBA00001947"/>
    </source>
</evidence>
<keyword evidence="5" id="KW-0227">DNA damage</keyword>
<dbReference type="PROSITE" id="PS00731">
    <property type="entry name" value="AP_NUCLEASE_F2_3"/>
    <property type="match status" value="1"/>
</dbReference>
<evidence type="ECO:0000256" key="7">
    <source>
        <dbReference type="ARBA" id="ARBA00022833"/>
    </source>
</evidence>
<sequence>WTGPALTEESIDKFKRWMSVLGYESGHVLPHGSYLVNLGNPDAEKREKSYECFLDELKRCEQLGLTLYNLHPGSSVGACSTEDAIASIAECMNRAHKETNSVVVVLENMAGAGNIVGGKFEHLAGIIEKVKDKEHLTVFVTDEGHTYAAGYDIRSQEGWNATMDEFDRIVGVKYLRGMHLNDSKTPLGSKKDRHENVGLGTLSLQAFAHVLSDPRTRGIPLILETPMHGGEGMWPSEVRALHMLAQAGGDAADALKESEKVIKGAAKTCGWTKGEVKAKAKPKAKAKATKKRKKGEEDEDEDDRDGCC</sequence>
<dbReference type="OrthoDB" id="7663182at2759"/>
<protein>
    <recommendedName>
        <fullName evidence="3">Apurinic-apyrimidinic endonuclease 1</fullName>
    </recommendedName>
</protein>
<feature type="compositionally biased region" description="Basic residues" evidence="9">
    <location>
        <begin position="279"/>
        <end position="293"/>
    </location>
</feature>
<dbReference type="FunFam" id="3.20.20.150:FF:000001">
    <property type="entry name" value="Probable endonuclease 4"/>
    <property type="match status" value="1"/>
</dbReference>
<dbReference type="InterPro" id="IPR036237">
    <property type="entry name" value="Xyl_isomerase-like_sf"/>
</dbReference>
<dbReference type="NCBIfam" id="TIGR00587">
    <property type="entry name" value="nfo"/>
    <property type="match status" value="1"/>
</dbReference>
<feature type="compositionally biased region" description="Acidic residues" evidence="9">
    <location>
        <begin position="297"/>
        <end position="308"/>
    </location>
</feature>
<dbReference type="PANTHER" id="PTHR21445:SF0">
    <property type="entry name" value="APURINIC-APYRIMIDINIC ENDONUCLEASE"/>
    <property type="match status" value="1"/>
</dbReference>
<dbReference type="EMBL" id="SEOQ01001831">
    <property type="protein sequence ID" value="TFY50441.1"/>
    <property type="molecule type" value="Genomic_DNA"/>
</dbReference>
<accession>A0A4Y9XMM2</accession>
<evidence type="ECO:0000313" key="12">
    <source>
        <dbReference type="Proteomes" id="UP000298327"/>
    </source>
</evidence>
<evidence type="ECO:0000256" key="6">
    <source>
        <dbReference type="ARBA" id="ARBA00022801"/>
    </source>
</evidence>
<evidence type="ECO:0000256" key="2">
    <source>
        <dbReference type="ARBA" id="ARBA00005340"/>
    </source>
</evidence>
<dbReference type="SUPFAM" id="SSF51658">
    <property type="entry name" value="Xylose isomerase-like"/>
    <property type="match status" value="1"/>
</dbReference>
<comment type="similarity">
    <text evidence="2">Belongs to the AP endonuclease 2 family.</text>
</comment>
<evidence type="ECO:0000256" key="8">
    <source>
        <dbReference type="ARBA" id="ARBA00023204"/>
    </source>
</evidence>
<keyword evidence="12" id="KW-1185">Reference proteome</keyword>
<dbReference type="GO" id="GO:0005739">
    <property type="term" value="C:mitochondrion"/>
    <property type="evidence" value="ECO:0007669"/>
    <property type="project" value="TreeGrafter"/>
</dbReference>
<evidence type="ECO:0000256" key="4">
    <source>
        <dbReference type="ARBA" id="ARBA00022723"/>
    </source>
</evidence>
<keyword evidence="6" id="KW-0378">Hydrolase</keyword>
<dbReference type="GO" id="GO:0003677">
    <property type="term" value="F:DNA binding"/>
    <property type="evidence" value="ECO:0007669"/>
    <property type="project" value="InterPro"/>
</dbReference>
<evidence type="ECO:0000256" key="3">
    <source>
        <dbReference type="ARBA" id="ARBA00021759"/>
    </source>
</evidence>
<feature type="region of interest" description="Disordered" evidence="9">
    <location>
        <begin position="273"/>
        <end position="308"/>
    </location>
</feature>
<evidence type="ECO:0000259" key="10">
    <source>
        <dbReference type="Pfam" id="PF01261"/>
    </source>
</evidence>
<dbReference type="AlphaFoldDB" id="A0A4Y9XMM2"/>
<evidence type="ECO:0000313" key="11">
    <source>
        <dbReference type="EMBL" id="TFY50441.1"/>
    </source>
</evidence>
<dbReference type="PANTHER" id="PTHR21445">
    <property type="entry name" value="ENDONUCLEASE IV ENDODEOXYRIBONUCLEASE IV"/>
    <property type="match status" value="1"/>
</dbReference>